<dbReference type="Pfam" id="PF00089">
    <property type="entry name" value="Trypsin"/>
    <property type="match status" value="1"/>
</dbReference>
<dbReference type="GO" id="GO:0006508">
    <property type="term" value="P:proteolysis"/>
    <property type="evidence" value="ECO:0007669"/>
    <property type="project" value="InterPro"/>
</dbReference>
<evidence type="ECO:0000313" key="2">
    <source>
        <dbReference type="EMBL" id="KAF7277483.1"/>
    </source>
</evidence>
<feature type="domain" description="Peptidase S1" evidence="1">
    <location>
        <begin position="8"/>
        <end position="38"/>
    </location>
</feature>
<evidence type="ECO:0000259" key="1">
    <source>
        <dbReference type="Pfam" id="PF00089"/>
    </source>
</evidence>
<feature type="non-terminal residue" evidence="2">
    <location>
        <position position="1"/>
    </location>
</feature>
<dbReference type="SUPFAM" id="SSF50494">
    <property type="entry name" value="Trypsin-like serine proteases"/>
    <property type="match status" value="1"/>
</dbReference>
<reference evidence="2" key="1">
    <citation type="submission" date="2020-08" db="EMBL/GenBank/DDBJ databases">
        <title>Genome sequencing and assembly of the red palm weevil Rhynchophorus ferrugineus.</title>
        <authorList>
            <person name="Dias G.B."/>
            <person name="Bergman C.M."/>
            <person name="Manee M."/>
        </authorList>
    </citation>
    <scope>NUCLEOTIDE SEQUENCE</scope>
    <source>
        <strain evidence="2">AA-2017</strain>
        <tissue evidence="2">Whole larva</tissue>
    </source>
</reference>
<proteinExistence type="predicted"/>
<name>A0A834MBE1_RHYFE</name>
<dbReference type="Proteomes" id="UP000625711">
    <property type="component" value="Unassembled WGS sequence"/>
</dbReference>
<gene>
    <name evidence="2" type="ORF">GWI33_007108</name>
</gene>
<sequence>MTRDTVHYAAGLVSYGIGCGLEGWPGVYTKIPSYLTWIKTEILRMSSADRQARLSKKLTKK</sequence>
<dbReference type="Gene3D" id="2.40.10.10">
    <property type="entry name" value="Trypsin-like serine proteases"/>
    <property type="match status" value="1"/>
</dbReference>
<dbReference type="InterPro" id="IPR001254">
    <property type="entry name" value="Trypsin_dom"/>
</dbReference>
<protein>
    <recommendedName>
        <fullName evidence="1">Peptidase S1 domain-containing protein</fullName>
    </recommendedName>
</protein>
<dbReference type="AlphaFoldDB" id="A0A834MBE1"/>
<dbReference type="GO" id="GO:0004252">
    <property type="term" value="F:serine-type endopeptidase activity"/>
    <property type="evidence" value="ECO:0007669"/>
    <property type="project" value="InterPro"/>
</dbReference>
<organism evidence="2 3">
    <name type="scientific">Rhynchophorus ferrugineus</name>
    <name type="common">Red palm weevil</name>
    <name type="synonym">Curculio ferrugineus</name>
    <dbReference type="NCBI Taxonomy" id="354439"/>
    <lineage>
        <taxon>Eukaryota</taxon>
        <taxon>Metazoa</taxon>
        <taxon>Ecdysozoa</taxon>
        <taxon>Arthropoda</taxon>
        <taxon>Hexapoda</taxon>
        <taxon>Insecta</taxon>
        <taxon>Pterygota</taxon>
        <taxon>Neoptera</taxon>
        <taxon>Endopterygota</taxon>
        <taxon>Coleoptera</taxon>
        <taxon>Polyphaga</taxon>
        <taxon>Cucujiformia</taxon>
        <taxon>Curculionidae</taxon>
        <taxon>Dryophthorinae</taxon>
        <taxon>Rhynchophorus</taxon>
    </lineage>
</organism>
<dbReference type="OrthoDB" id="9028152at2759"/>
<accession>A0A834MBE1</accession>
<dbReference type="EMBL" id="JAACXV010001685">
    <property type="protein sequence ID" value="KAF7277483.1"/>
    <property type="molecule type" value="Genomic_DNA"/>
</dbReference>
<dbReference type="InterPro" id="IPR009003">
    <property type="entry name" value="Peptidase_S1_PA"/>
</dbReference>
<dbReference type="InterPro" id="IPR043504">
    <property type="entry name" value="Peptidase_S1_PA_chymotrypsin"/>
</dbReference>
<evidence type="ECO:0000313" key="3">
    <source>
        <dbReference type="Proteomes" id="UP000625711"/>
    </source>
</evidence>
<comment type="caution">
    <text evidence="2">The sequence shown here is derived from an EMBL/GenBank/DDBJ whole genome shotgun (WGS) entry which is preliminary data.</text>
</comment>
<keyword evidence="3" id="KW-1185">Reference proteome</keyword>